<evidence type="ECO:0000256" key="2">
    <source>
        <dbReference type="ARBA" id="ARBA00009726"/>
    </source>
</evidence>
<feature type="transmembrane region" description="Helical" evidence="11">
    <location>
        <begin position="309"/>
        <end position="330"/>
    </location>
</feature>
<feature type="transmembrane region" description="Helical" evidence="11">
    <location>
        <begin position="485"/>
        <end position="508"/>
    </location>
</feature>
<feature type="transmembrane region" description="Helical" evidence="11">
    <location>
        <begin position="1031"/>
        <end position="1049"/>
    </location>
</feature>
<feature type="region of interest" description="Disordered" evidence="10">
    <location>
        <begin position="849"/>
        <end position="868"/>
    </location>
</feature>
<evidence type="ECO:0000256" key="4">
    <source>
        <dbReference type="ARBA" id="ARBA00022692"/>
    </source>
</evidence>
<dbReference type="Pfam" id="PF00664">
    <property type="entry name" value="ABC_membrane"/>
    <property type="match status" value="1"/>
</dbReference>
<dbReference type="FunFam" id="3.40.50.300:FF:003450">
    <property type="entry name" value="ABC multidrug transporter, putative"/>
    <property type="match status" value="1"/>
</dbReference>
<dbReference type="RefSeq" id="XP_002846739.1">
    <property type="nucleotide sequence ID" value="XM_002846693.1"/>
</dbReference>
<dbReference type="OrthoDB" id="6500128at2759"/>
<evidence type="ECO:0000256" key="7">
    <source>
        <dbReference type="ARBA" id="ARBA00022989"/>
    </source>
</evidence>
<dbReference type="PANTHER" id="PTHR24223:SF345">
    <property type="entry name" value="ABC MULTIDRUG TRANSPORTER (EUROFUNG)"/>
    <property type="match status" value="1"/>
</dbReference>
<dbReference type="CDD" id="cd18580">
    <property type="entry name" value="ABC_6TM_ABCC_D2"/>
    <property type="match status" value="1"/>
</dbReference>
<dbReference type="STRING" id="554155.C5FPQ2"/>
<feature type="transmembrane region" description="Helical" evidence="11">
    <location>
        <begin position="95"/>
        <end position="115"/>
    </location>
</feature>
<evidence type="ECO:0000256" key="3">
    <source>
        <dbReference type="ARBA" id="ARBA00022448"/>
    </source>
</evidence>
<dbReference type="OMA" id="HVGFCDQ"/>
<feature type="transmembrane region" description="Helical" evidence="11">
    <location>
        <begin position="68"/>
        <end position="89"/>
    </location>
</feature>
<dbReference type="eggNOG" id="KOG0054">
    <property type="taxonomic scope" value="Eukaryota"/>
</dbReference>
<dbReference type="SMART" id="SM00382">
    <property type="entry name" value="AAA"/>
    <property type="match status" value="2"/>
</dbReference>
<accession>C5FPQ2</accession>
<evidence type="ECO:0000256" key="6">
    <source>
        <dbReference type="ARBA" id="ARBA00022840"/>
    </source>
</evidence>
<protein>
    <submittedName>
        <fullName evidence="14">Fum19p</fullName>
    </submittedName>
</protein>
<organism evidence="14 15">
    <name type="scientific">Arthroderma otae (strain ATCC MYA-4605 / CBS 113480)</name>
    <name type="common">Microsporum canis</name>
    <dbReference type="NCBI Taxonomy" id="554155"/>
    <lineage>
        <taxon>Eukaryota</taxon>
        <taxon>Fungi</taxon>
        <taxon>Dikarya</taxon>
        <taxon>Ascomycota</taxon>
        <taxon>Pezizomycotina</taxon>
        <taxon>Eurotiomycetes</taxon>
        <taxon>Eurotiomycetidae</taxon>
        <taxon>Onygenales</taxon>
        <taxon>Arthrodermataceae</taxon>
        <taxon>Microsporum</taxon>
    </lineage>
</organism>
<dbReference type="EMBL" id="DS995704">
    <property type="protein sequence ID" value="EEQ31657.1"/>
    <property type="molecule type" value="Genomic_DNA"/>
</dbReference>
<dbReference type="Proteomes" id="UP000002035">
    <property type="component" value="Unassembled WGS sequence"/>
</dbReference>
<feature type="domain" description="ABC transmembrane type-1" evidence="13">
    <location>
        <begin position="892"/>
        <end position="1172"/>
    </location>
</feature>
<dbReference type="GO" id="GO:0140359">
    <property type="term" value="F:ABC-type transporter activity"/>
    <property type="evidence" value="ECO:0007669"/>
    <property type="project" value="InterPro"/>
</dbReference>
<keyword evidence="6" id="KW-0067">ATP-binding</keyword>
<feature type="transmembrane region" description="Helical" evidence="11">
    <location>
        <begin position="886"/>
        <end position="906"/>
    </location>
</feature>
<dbReference type="SUPFAM" id="SSF52540">
    <property type="entry name" value="P-loop containing nucleoside triphosphate hydrolases"/>
    <property type="match status" value="2"/>
</dbReference>
<feature type="transmembrane region" description="Helical" evidence="11">
    <location>
        <begin position="1006"/>
        <end position="1025"/>
    </location>
</feature>
<evidence type="ECO:0000256" key="8">
    <source>
        <dbReference type="ARBA" id="ARBA00023136"/>
    </source>
</evidence>
<dbReference type="InterPro" id="IPR003439">
    <property type="entry name" value="ABC_transporter-like_ATP-bd"/>
</dbReference>
<gene>
    <name evidence="14" type="ORF">MCYG_04476</name>
</gene>
<feature type="domain" description="ABC transporter" evidence="12">
    <location>
        <begin position="597"/>
        <end position="825"/>
    </location>
</feature>
<dbReference type="InterPro" id="IPR017871">
    <property type="entry name" value="ABC_transporter-like_CS"/>
</dbReference>
<name>C5FPQ2_ARTOC</name>
<evidence type="ECO:0000256" key="5">
    <source>
        <dbReference type="ARBA" id="ARBA00022741"/>
    </source>
</evidence>
<feature type="transmembrane region" description="Helical" evidence="11">
    <location>
        <begin position="268"/>
        <end position="289"/>
    </location>
</feature>
<evidence type="ECO:0000256" key="11">
    <source>
        <dbReference type="SAM" id="Phobius"/>
    </source>
</evidence>
<dbReference type="CDD" id="cd03250">
    <property type="entry name" value="ABCC_MRP_domain1"/>
    <property type="match status" value="1"/>
</dbReference>
<dbReference type="InterPro" id="IPR044726">
    <property type="entry name" value="ABCC_6TM_D2"/>
</dbReference>
<feature type="transmembrane region" description="Helical" evidence="11">
    <location>
        <begin position="1119"/>
        <end position="1139"/>
    </location>
</feature>
<evidence type="ECO:0000313" key="14">
    <source>
        <dbReference type="EMBL" id="EEQ31657.1"/>
    </source>
</evidence>
<evidence type="ECO:0000259" key="13">
    <source>
        <dbReference type="PROSITE" id="PS50929"/>
    </source>
</evidence>
<dbReference type="Gene3D" id="3.40.50.300">
    <property type="entry name" value="P-loop containing nucleotide triphosphate hydrolases"/>
    <property type="match status" value="2"/>
</dbReference>
<dbReference type="Gene3D" id="1.20.1560.10">
    <property type="entry name" value="ABC transporter type 1, transmembrane domain"/>
    <property type="match status" value="2"/>
</dbReference>
<dbReference type="GO" id="GO:0005524">
    <property type="term" value="F:ATP binding"/>
    <property type="evidence" value="ECO:0007669"/>
    <property type="project" value="UniProtKB-KW"/>
</dbReference>
<dbReference type="GeneID" id="9229853"/>
<keyword evidence="5" id="KW-0547">Nucleotide-binding</keyword>
<dbReference type="PROSITE" id="PS50929">
    <property type="entry name" value="ABC_TM1F"/>
    <property type="match status" value="2"/>
</dbReference>
<dbReference type="InterPro" id="IPR036640">
    <property type="entry name" value="ABC1_TM_sf"/>
</dbReference>
<evidence type="ECO:0000256" key="10">
    <source>
        <dbReference type="SAM" id="MobiDB-lite"/>
    </source>
</evidence>
<dbReference type="HOGENOM" id="CLU_000604_27_5_1"/>
<comment type="similarity">
    <text evidence="2">Belongs to the ABC transporter superfamily. ABCC family. Conjugate transporter (TC 3.A.1.208) subfamily.</text>
</comment>
<dbReference type="Pfam" id="PF00005">
    <property type="entry name" value="ABC_tran"/>
    <property type="match status" value="2"/>
</dbReference>
<dbReference type="PANTHER" id="PTHR24223">
    <property type="entry name" value="ATP-BINDING CASSETTE SUB-FAMILY C"/>
    <property type="match status" value="1"/>
</dbReference>
<dbReference type="VEuPathDB" id="FungiDB:MCYG_04476"/>
<dbReference type="PROSITE" id="PS00211">
    <property type="entry name" value="ABC_TRANSPORTER_1"/>
    <property type="match status" value="2"/>
</dbReference>
<sequence length="1507" mass="166266">MPFSTVRAAVLLNHTIRVVHHYIFMAVGFPGTEAHRSECSGFSNHQIGTHRTIWDVQSQFMLIKSLQVAITAYVGLELSLLTLGVVGSFHVTSLFIASSVLKSMSALLMIMLSLLDHSKSPRPSVLLNSYLFLTLLLDAAQARTLFLSSDNKPELIYSSIFCAAVALKVGILLLEAQRKSRWISWDEKEHSPEETSGIFSLGVFSWLNKIFLEGYRKVLTMQDLFPLDSSLNSESLHEKFSKNMDYSKLRGDKFGLVKVLIRTLKVSLILPIPPRLALLGFVFCQPYFIERLLDHLAQPTIDANVGYGFIGASILIYSGIAISTAFYWYFHHRMRTMARSILVTETFIKATKARIGTGDDSAALTLMSTDIERINFGFRALHDVWASIIQAALASWMLYVQLGIVFVAPIGVVICCFTGLTILVKFTGDSQRAWMAGVQKRVGLTATIISNIKNLKISGLATSVSDFVQNLRVEELGAGSRFRKISIVAALLGFTPLLVSSPLTFALAQRKLDAAKIFTSLSWLLLLTTPLSQIFESIPQLISGLACLGRIQAFLECETRHDFREVLDAMSQNSEKVQVGTAVSSNPEPDGEQHPLVIIRNGNFGWEADKFALHDINIRVPRFSLTIVVGPVGSGKSTLCKALLGEIPFSNGSVVLSSRFPHVGFCDQTAFLSNGSIRDNIVGFSPFNNERYAEVIEATALDFDLKTLPQGDGTNIGSDGITLSGGQKQRVSLARALYLQSDLLVLDDIFSGLDADTEKHVFQQVFGPDGLLRRRRSTVVLCTHSVRHLPAADYILALGNGTVIEQGNFDRLMACQGYVQRLGLKGSSDRDISSEKIISKKDVREAEPELLHTTTTNTSSPPPDTDESRKIGDATVYKHYFKSMGISLAFCSLVFATLWGFFTNFPTIWLKYWSSDVYSEHPAHSFAYYAGIYALLQLCGMMSLLLLGIAIFVVSVKKAGAKLHQDALRTLIRAPLRFFTATDTGVITNLFSQDLNIIDTELPNSLLNTLFCVFQAIGQAAVILSSSPYMAISYPFIGALLYLVQRFYLRTSRQLRLLDLEAKSPLYSFSTHFIDTVKGITTLRAFGFLPYDVRKNARLINSSQRPAYLLIMIQQWLNLVLDLVVMVMAAGLTTLAVRLHSNSGFIGASLVTLMHFGENLSGIVIFYTRLETSIGAIARLKTFNESVKPEDKEEEDIVPPQQWPRNGVVELKGISASYSMEDETEHPPNLALRDINLTINSGEKVAICGRTGSGKSSLIALLLKLLDPLPETAGNAVIDELPLHRIDRPTLRERIIAVPQEAVFLPDGSTFQANLDPLNVSAPEECQAVLVAVDLWQFVQERGGLHAQMNASTLSAGQRQLMSLGRALLRRRTRVRNLGIEAGGPQGGILLLDEVSSSVDQETERAMQEIIRNEFKDYTIVAVSHRLDMIMDFNRVVVMDKGEIAEVGNPMVLAGQEGTRFGELVRAGSKYDMRICHGRKGSFQSILLSQHAHNISGGESPINTAGI</sequence>
<evidence type="ECO:0000256" key="1">
    <source>
        <dbReference type="ARBA" id="ARBA00004141"/>
    </source>
</evidence>
<proteinExistence type="inferred from homology"/>
<dbReference type="PROSITE" id="PS50893">
    <property type="entry name" value="ABC_TRANSPORTER_2"/>
    <property type="match status" value="2"/>
</dbReference>
<dbReference type="GO" id="GO:0016887">
    <property type="term" value="F:ATP hydrolysis activity"/>
    <property type="evidence" value="ECO:0007669"/>
    <property type="project" value="InterPro"/>
</dbReference>
<evidence type="ECO:0000259" key="12">
    <source>
        <dbReference type="PROSITE" id="PS50893"/>
    </source>
</evidence>
<evidence type="ECO:0000256" key="9">
    <source>
        <dbReference type="ARBA" id="ARBA00023180"/>
    </source>
</evidence>
<keyword evidence="7 11" id="KW-1133">Transmembrane helix</keyword>
<reference evidence="15" key="1">
    <citation type="journal article" date="2012" name="MBio">
        <title>Comparative genome analysis of Trichophyton rubrum and related dermatophytes reveals candidate genes involved in infection.</title>
        <authorList>
            <person name="Martinez D.A."/>
            <person name="Oliver B.G."/>
            <person name="Graeser Y."/>
            <person name="Goldberg J.M."/>
            <person name="Li W."/>
            <person name="Martinez-Rossi N.M."/>
            <person name="Monod M."/>
            <person name="Shelest E."/>
            <person name="Barton R.C."/>
            <person name="Birch E."/>
            <person name="Brakhage A.A."/>
            <person name="Chen Z."/>
            <person name="Gurr S.J."/>
            <person name="Heiman D."/>
            <person name="Heitman J."/>
            <person name="Kosti I."/>
            <person name="Rossi A."/>
            <person name="Saif S."/>
            <person name="Samalova M."/>
            <person name="Saunders C.W."/>
            <person name="Shea T."/>
            <person name="Summerbell R.C."/>
            <person name="Xu J."/>
            <person name="Young S."/>
            <person name="Zeng Q."/>
            <person name="Birren B.W."/>
            <person name="Cuomo C.A."/>
            <person name="White T.C."/>
        </authorList>
    </citation>
    <scope>NUCLEOTIDE SEQUENCE [LARGE SCALE GENOMIC DNA]</scope>
    <source>
        <strain evidence="15">ATCC MYA-4605 / CBS 113480</strain>
    </source>
</reference>
<dbReference type="GO" id="GO:0016020">
    <property type="term" value="C:membrane"/>
    <property type="evidence" value="ECO:0007669"/>
    <property type="project" value="UniProtKB-SubCell"/>
</dbReference>
<feature type="domain" description="ABC transporter" evidence="12">
    <location>
        <begin position="1209"/>
        <end position="1466"/>
    </location>
</feature>
<dbReference type="InterPro" id="IPR011527">
    <property type="entry name" value="ABC1_TM_dom"/>
</dbReference>
<feature type="transmembrane region" description="Helical" evidence="11">
    <location>
        <begin position="404"/>
        <end position="424"/>
    </location>
</feature>
<comment type="subcellular location">
    <subcellularLocation>
        <location evidence="1">Membrane</location>
        <topology evidence="1">Multi-pass membrane protein</topology>
    </subcellularLocation>
</comment>
<dbReference type="FunFam" id="1.20.1560.10:FF:000055">
    <property type="entry name" value="ABC multidrug transporter (Eurofung)"/>
    <property type="match status" value="1"/>
</dbReference>
<feature type="domain" description="ABC transmembrane type-1" evidence="13">
    <location>
        <begin position="285"/>
        <end position="543"/>
    </location>
</feature>
<keyword evidence="9" id="KW-0325">Glycoprotein</keyword>
<keyword evidence="3" id="KW-0813">Transport</keyword>
<dbReference type="FunFam" id="1.20.1560.10:FF:000066">
    <property type="entry name" value="ABC multidrug transporter (Eurofung)"/>
    <property type="match status" value="1"/>
</dbReference>
<evidence type="ECO:0000313" key="15">
    <source>
        <dbReference type="Proteomes" id="UP000002035"/>
    </source>
</evidence>
<dbReference type="SUPFAM" id="SSF90123">
    <property type="entry name" value="ABC transporter transmembrane region"/>
    <property type="match status" value="2"/>
</dbReference>
<keyword evidence="4 11" id="KW-0812">Transmembrane</keyword>
<keyword evidence="8 11" id="KW-0472">Membrane</keyword>
<feature type="transmembrane region" description="Helical" evidence="11">
    <location>
        <begin position="926"/>
        <end position="954"/>
    </location>
</feature>
<feature type="transmembrane region" description="Helical" evidence="11">
    <location>
        <begin position="155"/>
        <end position="174"/>
    </location>
</feature>
<dbReference type="FunFam" id="3.40.50.300:FF:001854">
    <property type="entry name" value="ABC multidrug transporter (Eurofung)"/>
    <property type="match status" value="1"/>
</dbReference>
<keyword evidence="15" id="KW-1185">Reference proteome</keyword>
<dbReference type="InterPro" id="IPR027417">
    <property type="entry name" value="P-loop_NTPase"/>
</dbReference>
<dbReference type="InterPro" id="IPR003593">
    <property type="entry name" value="AAA+_ATPase"/>
</dbReference>
<dbReference type="InterPro" id="IPR050173">
    <property type="entry name" value="ABC_transporter_C-like"/>
</dbReference>